<evidence type="ECO:0000259" key="15">
    <source>
        <dbReference type="PROSITE" id="PS50929"/>
    </source>
</evidence>
<evidence type="ECO:0000256" key="8">
    <source>
        <dbReference type="ARBA" id="ARBA00022989"/>
    </source>
</evidence>
<evidence type="ECO:0000256" key="9">
    <source>
        <dbReference type="ARBA" id="ARBA00023136"/>
    </source>
</evidence>
<dbReference type="InterPro" id="IPR050173">
    <property type="entry name" value="ABC_transporter_C-like"/>
</dbReference>
<evidence type="ECO:0000256" key="13">
    <source>
        <dbReference type="SAM" id="SignalP"/>
    </source>
</evidence>
<evidence type="ECO:0000256" key="12">
    <source>
        <dbReference type="SAM" id="Phobius"/>
    </source>
</evidence>
<dbReference type="Pfam" id="PF00664">
    <property type="entry name" value="ABC_membrane"/>
    <property type="match status" value="2"/>
</dbReference>
<evidence type="ECO:0000256" key="6">
    <source>
        <dbReference type="ARBA" id="ARBA00022741"/>
    </source>
</evidence>
<evidence type="ECO:0000256" key="10">
    <source>
        <dbReference type="ARBA" id="ARBA00023180"/>
    </source>
</evidence>
<feature type="chain" id="PRO_5024875905" description="ABC transporter" evidence="13">
    <location>
        <begin position="19"/>
        <end position="2115"/>
    </location>
</feature>
<feature type="transmembrane region" description="Helical" evidence="12">
    <location>
        <begin position="650"/>
        <end position="671"/>
    </location>
</feature>
<feature type="transmembrane region" description="Helical" evidence="12">
    <location>
        <begin position="1084"/>
        <end position="1111"/>
    </location>
</feature>
<keyword evidence="6" id="KW-0547">Nucleotide-binding</keyword>
<keyword evidence="7" id="KW-0067">ATP-binding</keyword>
<dbReference type="InterPro" id="IPR011527">
    <property type="entry name" value="ABC1_TM_dom"/>
</dbReference>
<dbReference type="InterPro" id="IPR036640">
    <property type="entry name" value="ABC1_TM_sf"/>
</dbReference>
<evidence type="ECO:0000256" key="11">
    <source>
        <dbReference type="SAM" id="MobiDB-lite"/>
    </source>
</evidence>
<dbReference type="InterPro" id="IPR029058">
    <property type="entry name" value="AB_hydrolase_fold"/>
</dbReference>
<dbReference type="SMART" id="SM00382">
    <property type="entry name" value="AAA"/>
    <property type="match status" value="2"/>
</dbReference>
<dbReference type="GO" id="GO:0005737">
    <property type="term" value="C:cytoplasm"/>
    <property type="evidence" value="ECO:0007669"/>
    <property type="project" value="UniProtKB-ARBA"/>
</dbReference>
<dbReference type="Gene3D" id="3.40.50.300">
    <property type="entry name" value="P-loop containing nucleotide triphosphate hydrolases"/>
    <property type="match status" value="2"/>
</dbReference>
<keyword evidence="3" id="KW-0813">Transport</keyword>
<dbReference type="PROSITE" id="PS00211">
    <property type="entry name" value="ABC_TRANSPORTER_1"/>
    <property type="match status" value="1"/>
</dbReference>
<evidence type="ECO:0000256" key="5">
    <source>
        <dbReference type="ARBA" id="ARBA00022737"/>
    </source>
</evidence>
<evidence type="ECO:0000313" key="17">
    <source>
        <dbReference type="Proteomes" id="UP000327118"/>
    </source>
</evidence>
<keyword evidence="10" id="KW-0325">Glycoprotein</keyword>
<dbReference type="GO" id="GO:0016887">
    <property type="term" value="F:ATP hydrolysis activity"/>
    <property type="evidence" value="ECO:0007669"/>
    <property type="project" value="InterPro"/>
</dbReference>
<protein>
    <recommendedName>
        <fullName evidence="18">ABC transporter</fullName>
    </recommendedName>
</protein>
<feature type="transmembrane region" description="Helical" evidence="12">
    <location>
        <begin position="1494"/>
        <end position="1516"/>
    </location>
</feature>
<keyword evidence="4 12" id="KW-0812">Transmembrane</keyword>
<reference evidence="17" key="1">
    <citation type="submission" date="2019-04" db="EMBL/GenBank/DDBJ databases">
        <title>Friends and foes A comparative genomics studyof 23 Aspergillus species from section Flavi.</title>
        <authorList>
            <consortium name="DOE Joint Genome Institute"/>
            <person name="Kjaerbolling I."/>
            <person name="Vesth T."/>
            <person name="Frisvad J.C."/>
            <person name="Nybo J.L."/>
            <person name="Theobald S."/>
            <person name="Kildgaard S."/>
            <person name="Isbrandt T."/>
            <person name="Kuo A."/>
            <person name="Sato A."/>
            <person name="Lyhne E.K."/>
            <person name="Kogle M.E."/>
            <person name="Wiebenga A."/>
            <person name="Kun R.S."/>
            <person name="Lubbers R.J."/>
            <person name="Makela M.R."/>
            <person name="Barry K."/>
            <person name="Chovatia M."/>
            <person name="Clum A."/>
            <person name="Daum C."/>
            <person name="Haridas S."/>
            <person name="He G."/>
            <person name="LaButti K."/>
            <person name="Lipzen A."/>
            <person name="Mondo S."/>
            <person name="Riley R."/>
            <person name="Salamov A."/>
            <person name="Simmons B.A."/>
            <person name="Magnuson J.K."/>
            <person name="Henrissat B."/>
            <person name="Mortensen U.H."/>
            <person name="Larsen T.O."/>
            <person name="Devries R.P."/>
            <person name="Grigoriev I.V."/>
            <person name="Machida M."/>
            <person name="Baker S.E."/>
            <person name="Andersen M.R."/>
        </authorList>
    </citation>
    <scope>NUCLEOTIDE SEQUENCE [LARGE SCALE GENOMIC DNA]</scope>
    <source>
        <strain evidence="17">CBS 553.77</strain>
    </source>
</reference>
<dbReference type="InterPro" id="IPR019819">
    <property type="entry name" value="Carboxylesterase_B_CS"/>
</dbReference>
<dbReference type="PROSITE" id="PS00941">
    <property type="entry name" value="CARBOXYLESTERASE_B_2"/>
    <property type="match status" value="1"/>
</dbReference>
<dbReference type="FunFam" id="3.40.50.300:FF:000825">
    <property type="entry name" value="ABC bile acid transporter"/>
    <property type="match status" value="1"/>
</dbReference>
<dbReference type="PROSITE" id="PS50893">
    <property type="entry name" value="ABC_TRANSPORTER_2"/>
    <property type="match status" value="2"/>
</dbReference>
<feature type="transmembrane region" description="Helical" evidence="12">
    <location>
        <begin position="983"/>
        <end position="1002"/>
    </location>
</feature>
<evidence type="ECO:0000256" key="4">
    <source>
        <dbReference type="ARBA" id="ARBA00022692"/>
    </source>
</evidence>
<dbReference type="SUPFAM" id="SSF53474">
    <property type="entry name" value="alpha/beta-Hydrolases"/>
    <property type="match status" value="1"/>
</dbReference>
<evidence type="ECO:0008006" key="18">
    <source>
        <dbReference type="Google" id="ProtNLM"/>
    </source>
</evidence>
<feature type="region of interest" description="Disordered" evidence="11">
    <location>
        <begin position="1955"/>
        <end position="1975"/>
    </location>
</feature>
<feature type="transmembrane region" description="Helical" evidence="12">
    <location>
        <begin position="1008"/>
        <end position="1025"/>
    </location>
</feature>
<dbReference type="InterPro" id="IPR002018">
    <property type="entry name" value="CarbesteraseB"/>
</dbReference>
<keyword evidence="5" id="KW-0677">Repeat</keyword>
<feature type="transmembrane region" description="Helical" evidence="12">
    <location>
        <begin position="678"/>
        <end position="701"/>
    </location>
</feature>
<evidence type="ECO:0000256" key="1">
    <source>
        <dbReference type="ARBA" id="ARBA00004141"/>
    </source>
</evidence>
<dbReference type="Gene3D" id="1.20.1560.10">
    <property type="entry name" value="ABC transporter type 1, transmembrane domain"/>
    <property type="match status" value="2"/>
</dbReference>
<feature type="region of interest" description="Disordered" evidence="11">
    <location>
        <begin position="1442"/>
        <end position="1470"/>
    </location>
</feature>
<organism evidence="16 17">
    <name type="scientific">Aspergillus coremiiformis</name>
    <dbReference type="NCBI Taxonomy" id="138285"/>
    <lineage>
        <taxon>Eukaryota</taxon>
        <taxon>Fungi</taxon>
        <taxon>Dikarya</taxon>
        <taxon>Ascomycota</taxon>
        <taxon>Pezizomycotina</taxon>
        <taxon>Eurotiomycetes</taxon>
        <taxon>Eurotiomycetidae</taxon>
        <taxon>Eurotiales</taxon>
        <taxon>Aspergillaceae</taxon>
        <taxon>Aspergillus</taxon>
        <taxon>Aspergillus subgen. Circumdati</taxon>
    </lineage>
</organism>
<dbReference type="Pfam" id="PF00135">
    <property type="entry name" value="COesterase"/>
    <property type="match status" value="2"/>
</dbReference>
<dbReference type="InterPro" id="IPR003439">
    <property type="entry name" value="ABC_transporter-like_ATP-bd"/>
</dbReference>
<dbReference type="PANTHER" id="PTHR24223:SF456">
    <property type="entry name" value="MULTIDRUG RESISTANCE-ASSOCIATED PROTEIN LETHAL(2)03659"/>
    <property type="match status" value="1"/>
</dbReference>
<keyword evidence="9 12" id="KW-0472">Membrane</keyword>
<comment type="subcellular location">
    <subcellularLocation>
        <location evidence="1">Membrane</location>
        <topology evidence="1">Multi-pass membrane protein</topology>
    </subcellularLocation>
</comment>
<feature type="transmembrane region" description="Helical" evidence="12">
    <location>
        <begin position="713"/>
        <end position="734"/>
    </location>
</feature>
<dbReference type="Pfam" id="PF00005">
    <property type="entry name" value="ABC_tran"/>
    <property type="match status" value="2"/>
</dbReference>
<evidence type="ECO:0000256" key="2">
    <source>
        <dbReference type="ARBA" id="ARBA00009726"/>
    </source>
</evidence>
<dbReference type="InterPro" id="IPR027417">
    <property type="entry name" value="P-loop_NTPase"/>
</dbReference>
<dbReference type="GO" id="GO:0140359">
    <property type="term" value="F:ABC-type transporter activity"/>
    <property type="evidence" value="ECO:0007669"/>
    <property type="project" value="InterPro"/>
</dbReference>
<dbReference type="InterPro" id="IPR017871">
    <property type="entry name" value="ABC_transporter-like_CS"/>
</dbReference>
<feature type="transmembrane region" description="Helical" evidence="12">
    <location>
        <begin position="746"/>
        <end position="766"/>
    </location>
</feature>
<keyword evidence="13" id="KW-0732">Signal</keyword>
<feature type="transmembrane region" description="Helical" evidence="12">
    <location>
        <begin position="1738"/>
        <end position="1760"/>
    </location>
</feature>
<dbReference type="PANTHER" id="PTHR24223">
    <property type="entry name" value="ATP-BINDING CASSETTE SUB-FAMILY C"/>
    <property type="match status" value="1"/>
</dbReference>
<dbReference type="OrthoDB" id="6500128at2759"/>
<dbReference type="CDD" id="cd03250">
    <property type="entry name" value="ABCC_MRP_domain1"/>
    <property type="match status" value="1"/>
</dbReference>
<feature type="signal peptide" evidence="13">
    <location>
        <begin position="1"/>
        <end position="18"/>
    </location>
</feature>
<evidence type="ECO:0000313" key="16">
    <source>
        <dbReference type="EMBL" id="KAE8355925.1"/>
    </source>
</evidence>
<dbReference type="GO" id="GO:0005524">
    <property type="term" value="F:ATP binding"/>
    <property type="evidence" value="ECO:0007669"/>
    <property type="project" value="UniProtKB-KW"/>
</dbReference>
<feature type="transmembrane region" description="Helical" evidence="12">
    <location>
        <begin position="893"/>
        <end position="915"/>
    </location>
</feature>
<gene>
    <name evidence="16" type="ORF">BDV28DRAFT_145724</name>
</gene>
<proteinExistence type="inferred from homology"/>
<dbReference type="GO" id="GO:0016020">
    <property type="term" value="C:membrane"/>
    <property type="evidence" value="ECO:0007669"/>
    <property type="project" value="UniProtKB-SubCell"/>
</dbReference>
<dbReference type="Gene3D" id="3.40.50.1820">
    <property type="entry name" value="alpha/beta hydrolase"/>
    <property type="match status" value="1"/>
</dbReference>
<dbReference type="SUPFAM" id="SSF52540">
    <property type="entry name" value="P-loop containing nucleoside triphosphate hydrolases"/>
    <property type="match status" value="2"/>
</dbReference>
<feature type="transmembrane region" description="Helical" evidence="12">
    <location>
        <begin position="921"/>
        <end position="938"/>
    </location>
</feature>
<keyword evidence="8 12" id="KW-1133">Transmembrane helix</keyword>
<accession>A0A5N6ZEG2</accession>
<dbReference type="SUPFAM" id="SSF90123">
    <property type="entry name" value="ABC transporter transmembrane region"/>
    <property type="match status" value="2"/>
</dbReference>
<dbReference type="EMBL" id="ML739045">
    <property type="protein sequence ID" value="KAE8355925.1"/>
    <property type="molecule type" value="Genomic_DNA"/>
</dbReference>
<feature type="domain" description="ABC transporter" evidence="14">
    <location>
        <begin position="1175"/>
        <end position="1428"/>
    </location>
</feature>
<dbReference type="PROSITE" id="PS50929">
    <property type="entry name" value="ABC_TM1F"/>
    <property type="match status" value="2"/>
</dbReference>
<feature type="transmembrane region" description="Helical" evidence="12">
    <location>
        <begin position="1640"/>
        <end position="1668"/>
    </location>
</feature>
<dbReference type="FunFam" id="1.20.1560.10:FF:000013">
    <property type="entry name" value="ABC transporter C family member 2"/>
    <property type="match status" value="1"/>
</dbReference>
<dbReference type="InterPro" id="IPR003593">
    <property type="entry name" value="AAA+_ATPase"/>
</dbReference>
<name>A0A5N6ZEG2_9EURO</name>
<feature type="domain" description="ABC transmembrane type-1" evidence="15">
    <location>
        <begin position="1497"/>
        <end position="1794"/>
    </location>
</feature>
<dbReference type="CDD" id="cd03244">
    <property type="entry name" value="ABCC_MRP_domain2"/>
    <property type="match status" value="1"/>
</dbReference>
<feature type="domain" description="ABC transmembrane type-1" evidence="15">
    <location>
        <begin position="856"/>
        <end position="1148"/>
    </location>
</feature>
<evidence type="ECO:0000259" key="14">
    <source>
        <dbReference type="PROSITE" id="PS50893"/>
    </source>
</evidence>
<sequence length="2115" mass="234462">MLLSAPLLLLALSRPAIAHSGTGLVAQTSNGEVIGHRSAEYPEVLEYLGIPYAAPPVRDLRFEQPRPYQGQPKYVASHHVRLESLISLKLYIWTYLSPLLTDLAGIVSGSRDDRRCLAFNQISSDCPYNAGSTINYPEKAPQFDRVMSAFTSSNDNKHNEDCLTLNVWIRKRHGRTLKPVLVHFHGGRWTSGTTNTPFYHGGHLAFSEDILVVTATYRMNVFGFPGIPGKPSNLGLLDQRKAVEWIRDNIQAFGGDPDRIVLSGQSCGSAVVDYWAYSYRHDPIVAGLISHSGTADSFPANSPELSAQHWQKLTSLLGCTSGDVLRCMKQKNMTAVLAASSKIKPPATGNAGRNQPAFQPTVDNVTVFSDYKSLAGVGKFARLPYLAGHNHNEAGFYKISAWAQGSTLSGSEWQAFNLETFTCPTDDAVMARIRVGVPAWRFRYFADWNNTRLYPDSGAYHGWQLRKKMQRAWATFVADPHHGLEKLGWPQYLLNESTLISLGEGNTPEVKFTDPRVYNAGCWNSTAQVALTAIPGNFKELADLVNYAVHMNLSLRPLDFFLSNYPDDLHGREGMTVNPEISSTATGVLGLLLVALNAAPATFNVVHRLSRRTGSIRLDTSPGVNPGYEDEDGEATELSLQTFSDSWQRVAIAILSVVGLELSLALAVVCLQSGQSYFILPFWLLLGNWALLCLQSVAFFTEASTVERYRLSIYSFWTSSLTVAVPGIEVGLFWSAGYITPGHAQTVLLISQMIAASLRALCSILIPRRPDVYHDGQVVDQEFTGSIYSRLTFSWGNELMKYAAENKSLDIDSLPKLPFAVRAENLYTRLEQTRRSRKLWKALVLENIRPLVWQSVLSLITCVLSFGPQIAMYKILKSLEERSLELRGNQQSWLWVASLGIVIVGLHSIESWLWWIISSQLWVPIHGGLSAVVFAKSMRCKDVKDTRKTPDEEEAQGEKSRQSIINLAAVDSKRVADFATFNYLIPLCIMRLLLATGFLAHLLGWRSLLAGLSVSVVITPLNTFITKKYSTAQQDFMKANDKRTSIVTEILQGIRQIKFASHEQQWEDRIKETRRLELGLLWKTSLYTTALTSLWILGPLMLSAASLTVYALKYGDLPASVAFTALSVFGNLESALAGLPDLISKGMEAKVSSDRIEKYLQSAEKASHTSEVDGISFDSATIAWPTEEEQNPKICDRFILRNLNLQFPQKGLSIIAGRTGAGKSLLLAAILGECDVIQGSIAVPRSPCLEERHDNRATPENWIIDTALAYVAQNSWIENATIRDNILFGLPYNWRRYRKVLAASGLEKDLTILPDADMTDIGAKGVNLSGGQRWRISFARALYSRAGILVMDDIFSALDAGTGRHVYEQGLTGDLAQNRTRILVTHHVGLCLPRTDYCVLLEGGYMTHAGTVEQLRAAQGLTEFLHDLKAEMRDLQDREIARDASRRKHSSVGPPPPPTDSHAPKQFTQDERRATGSIPLKVYMKYMTMGNSRLAWILTCVTYVGFMALLVSRSWWVSVWTSPKSTSPADSTTIRAHTVQQFKSIRVDEDLMFYLGVYLGLSAAACVIGTLRQLALSYASLQSSRQMFHDILAAVLRAPLRWLDTVPLGRILNRFTCDIYTVDWRLSFDLGHFGYKALEVAGIMVAGFLVSPILLLFAGVLLIFCLYLSKSYLTGARELMRLESISKSPVMEQFDSSLAGLTTIRAFDKAEVYIRQMYSRIDRHAQTVWNSWLFNRWLAFRMSLVGAIFSTGAAALVVYVPTIPAAFAGFAISFALQYNYAVSMGVRFYAEMEMDMNATDRVLEYSTIEPEDQGGYQPPAAWPLRGRVEVENLVVGYAPDLPPVLNGLNFSMEPNQRIGVVGRTGAGKSSLTLALFRFLEARQGRIIIDGLDVSQMRLQALRSRLAIIPQDPVLFSGTVRSNLDPFHEYTDLELHNALERVHLLSFEDTITLASQSHRDSSSGSDTLASTPLSPTAGHLKPSSYFTSLSSPISEGGLNLSQGQRQLLCLARAIVAQPKIMILDEATSAVDMETDALIQRSIRSEFGRNDSSLLVIAHRLSTIADFDRILVMDAGKAVEFGPPQELLEIEGGVFRNLVENSGERAVLEDMILGKGN</sequence>
<dbReference type="Proteomes" id="UP000327118">
    <property type="component" value="Unassembled WGS sequence"/>
</dbReference>
<feature type="domain" description="ABC transporter" evidence="14">
    <location>
        <begin position="1828"/>
        <end position="2098"/>
    </location>
</feature>
<evidence type="ECO:0000256" key="7">
    <source>
        <dbReference type="ARBA" id="ARBA00022840"/>
    </source>
</evidence>
<comment type="similarity">
    <text evidence="2">Belongs to the ABC transporter superfamily. ABCC family. Conjugate transporter (TC 3.A.1.208) subfamily.</text>
</comment>
<dbReference type="CDD" id="cd18596">
    <property type="entry name" value="ABC_6TM_VMR1_D1_like"/>
    <property type="match status" value="1"/>
</dbReference>
<evidence type="ECO:0000256" key="3">
    <source>
        <dbReference type="ARBA" id="ARBA00022448"/>
    </source>
</evidence>
<keyword evidence="17" id="KW-1185">Reference proteome</keyword>
<dbReference type="CDD" id="cd18604">
    <property type="entry name" value="ABC_6TM_VMR1_D2_like"/>
    <property type="match status" value="1"/>
</dbReference>
<feature type="transmembrane region" description="Helical" evidence="12">
    <location>
        <begin position="1551"/>
        <end position="1575"/>
    </location>
</feature>